<dbReference type="Pfam" id="PF00005">
    <property type="entry name" value="ABC_tran"/>
    <property type="match status" value="1"/>
</dbReference>
<feature type="region of interest" description="Disordered" evidence="8">
    <location>
        <begin position="838"/>
        <end position="857"/>
    </location>
</feature>
<dbReference type="InterPro" id="IPR011527">
    <property type="entry name" value="ABC1_TM_dom"/>
</dbReference>
<keyword evidence="4" id="KW-0677">Repeat</keyword>
<evidence type="ECO:0000256" key="5">
    <source>
        <dbReference type="ARBA" id="ARBA00022837"/>
    </source>
</evidence>
<dbReference type="SMART" id="SM00237">
    <property type="entry name" value="Calx_beta"/>
    <property type="match status" value="1"/>
</dbReference>
<feature type="transmembrane region" description="Helical" evidence="9">
    <location>
        <begin position="383"/>
        <end position="399"/>
    </location>
</feature>
<evidence type="ECO:0000256" key="7">
    <source>
        <dbReference type="ARBA" id="ARBA00023136"/>
    </source>
</evidence>
<dbReference type="GO" id="GO:0005524">
    <property type="term" value="F:ATP binding"/>
    <property type="evidence" value="ECO:0007669"/>
    <property type="project" value="InterPro"/>
</dbReference>
<feature type="region of interest" description="Disordered" evidence="8">
    <location>
        <begin position="29"/>
        <end position="70"/>
    </location>
</feature>
<feature type="transmembrane region" description="Helical" evidence="9">
    <location>
        <begin position="281"/>
        <end position="301"/>
    </location>
</feature>
<evidence type="ECO:0000313" key="12">
    <source>
        <dbReference type="EMBL" id="CAJ1410731.1"/>
    </source>
</evidence>
<dbReference type="GO" id="GO:0016887">
    <property type="term" value="F:ATP hydrolysis activity"/>
    <property type="evidence" value="ECO:0007669"/>
    <property type="project" value="InterPro"/>
</dbReference>
<dbReference type="InterPro" id="IPR038081">
    <property type="entry name" value="CalX-like_sf"/>
</dbReference>
<dbReference type="Proteomes" id="UP001178507">
    <property type="component" value="Unassembled WGS sequence"/>
</dbReference>
<dbReference type="InterPro" id="IPR027417">
    <property type="entry name" value="P-loop_NTPase"/>
</dbReference>
<evidence type="ECO:0000256" key="8">
    <source>
        <dbReference type="SAM" id="MobiDB-lite"/>
    </source>
</evidence>
<evidence type="ECO:0000256" key="1">
    <source>
        <dbReference type="ARBA" id="ARBA00004141"/>
    </source>
</evidence>
<evidence type="ECO:0000256" key="3">
    <source>
        <dbReference type="ARBA" id="ARBA00022729"/>
    </source>
</evidence>
<dbReference type="PROSITE" id="PS50929">
    <property type="entry name" value="ABC_TM1F"/>
    <property type="match status" value="1"/>
</dbReference>
<evidence type="ECO:0000259" key="10">
    <source>
        <dbReference type="PROSITE" id="PS50893"/>
    </source>
</evidence>
<keyword evidence="2 9" id="KW-0812">Transmembrane</keyword>
<dbReference type="InterPro" id="IPR036640">
    <property type="entry name" value="ABC1_TM_sf"/>
</dbReference>
<dbReference type="GO" id="GO:0016020">
    <property type="term" value="C:membrane"/>
    <property type="evidence" value="ECO:0007669"/>
    <property type="project" value="UniProtKB-SubCell"/>
</dbReference>
<dbReference type="InterPro" id="IPR003439">
    <property type="entry name" value="ABC_transporter-like_ATP-bd"/>
</dbReference>
<feature type="domain" description="ABC transporter" evidence="10">
    <location>
        <begin position="573"/>
        <end position="856"/>
    </location>
</feature>
<dbReference type="PROSITE" id="PS50893">
    <property type="entry name" value="ABC_TRANSPORTER_2"/>
    <property type="match status" value="1"/>
</dbReference>
<feature type="domain" description="ABC transmembrane type-1" evidence="11">
    <location>
        <begin position="232"/>
        <end position="526"/>
    </location>
</feature>
<dbReference type="GO" id="GO:0007154">
    <property type="term" value="P:cell communication"/>
    <property type="evidence" value="ECO:0007669"/>
    <property type="project" value="InterPro"/>
</dbReference>
<feature type="transmembrane region" description="Helical" evidence="9">
    <location>
        <begin position="355"/>
        <end position="377"/>
    </location>
</feature>
<dbReference type="InterPro" id="IPR039421">
    <property type="entry name" value="Type_1_exporter"/>
</dbReference>
<keyword evidence="7 9" id="KW-0472">Membrane</keyword>
<dbReference type="Gene3D" id="3.40.50.300">
    <property type="entry name" value="P-loop containing nucleotide triphosphate hydrolases"/>
    <property type="match status" value="1"/>
</dbReference>
<dbReference type="Pfam" id="PF03160">
    <property type="entry name" value="Calx-beta"/>
    <property type="match status" value="1"/>
</dbReference>
<keyword evidence="5" id="KW-0106">Calcium</keyword>
<evidence type="ECO:0000259" key="11">
    <source>
        <dbReference type="PROSITE" id="PS50929"/>
    </source>
</evidence>
<organism evidence="12 13">
    <name type="scientific">Effrenium voratum</name>
    <dbReference type="NCBI Taxonomy" id="2562239"/>
    <lineage>
        <taxon>Eukaryota</taxon>
        <taxon>Sar</taxon>
        <taxon>Alveolata</taxon>
        <taxon>Dinophyceae</taxon>
        <taxon>Suessiales</taxon>
        <taxon>Symbiodiniaceae</taxon>
        <taxon>Effrenium</taxon>
    </lineage>
</organism>
<reference evidence="12" key="1">
    <citation type="submission" date="2023-08" db="EMBL/GenBank/DDBJ databases">
        <authorList>
            <person name="Chen Y."/>
            <person name="Shah S."/>
            <person name="Dougan E. K."/>
            <person name="Thang M."/>
            <person name="Chan C."/>
        </authorList>
    </citation>
    <scope>NUCLEOTIDE SEQUENCE</scope>
</reference>
<dbReference type="PANTHER" id="PTHR24221">
    <property type="entry name" value="ATP-BINDING CASSETTE SUB-FAMILY B"/>
    <property type="match status" value="1"/>
</dbReference>
<dbReference type="InterPro" id="IPR003644">
    <property type="entry name" value="Calx_beta"/>
</dbReference>
<dbReference type="GO" id="GO:0140359">
    <property type="term" value="F:ABC-type transporter activity"/>
    <property type="evidence" value="ECO:0007669"/>
    <property type="project" value="InterPro"/>
</dbReference>
<feature type="transmembrane region" description="Helical" evidence="9">
    <location>
        <begin position="463"/>
        <end position="483"/>
    </location>
</feature>
<dbReference type="EMBL" id="CAUJNA010003837">
    <property type="protein sequence ID" value="CAJ1410731.1"/>
    <property type="molecule type" value="Genomic_DNA"/>
</dbReference>
<evidence type="ECO:0000256" key="4">
    <source>
        <dbReference type="ARBA" id="ARBA00022737"/>
    </source>
</evidence>
<evidence type="ECO:0000256" key="6">
    <source>
        <dbReference type="ARBA" id="ARBA00022989"/>
    </source>
</evidence>
<keyword evidence="3" id="KW-0732">Signal</keyword>
<dbReference type="AlphaFoldDB" id="A0AA36JT08"/>
<comment type="subcellular location">
    <subcellularLocation>
        <location evidence="1">Membrane</location>
        <topology evidence="1">Multi-pass membrane protein</topology>
    </subcellularLocation>
</comment>
<keyword evidence="6 9" id="KW-1133">Transmembrane helix</keyword>
<protein>
    <submittedName>
        <fullName evidence="12">Uncharacterized protein</fullName>
    </submittedName>
</protein>
<gene>
    <name evidence="12" type="ORF">EVOR1521_LOCUS31498</name>
</gene>
<keyword evidence="13" id="KW-1185">Reference proteome</keyword>
<evidence type="ECO:0000313" key="13">
    <source>
        <dbReference type="Proteomes" id="UP001178507"/>
    </source>
</evidence>
<sequence length="857" mass="95936">MAEYRQMVPLLPLRGGGGREAQVVAQSLGARSPGQVPPNARPWLSSSPAQSLPSASSMNGRESMKPGAAPLAPDRDVVQFLSTIFYVNETDDAAVVRAIRVGSLRGSCSVKWSTQDASAMEGKKYNAGEGMLHFGPGESVRTFEVGIIDDDNFDTALEFDVLLSEPMNCVLDPRLSMSSVMILDDDLFPSNSFKEVIELHSEPALYETGFSLLWGFIRFCFVHVPTIQWKTILVLLLANLGNAYYLATIFLRVYLVDTVLNTEDPSAEDRLWVTGDRTSTAFLLGLAWVLPNFILLGTDYIEMKVLEMGFNIRYHLRVNLFRKYLRYTPESRAEVPIQDLKISIMEDIPEVVSEGYMVIFELWAMLGKIAMVSIFMLRKHPRSAIPLVIYPALIVVYLIRTYRRRLDLMAKEGEGQSDTIGSLMHVHNARRLIACFDKEAYVVRRFEDVLRQQRKLTMDLKSFDFWNGQLIPWITLLAIGTYIGISPMLVLRGTTSLGAFVATIGVYKDLGDRFSTILSGVESLSKAISPLAGLTMQFNLPTDIPQRAEVFAQRQKFALESHQQAPMFDSIPIVFSNVKIDHSPTMHTGAGCLSTQAPQGSVIHVIGPHDSGKGQILKRICELQPDGSGTIMISPHLLTLQVPHEPLFMESAGVFGNLHLVSNVEKNFNRNVTARGKRIMQRLGLDKEWIMAEYESEEAAYVRGAENEVVDKAMSPFSCYEEEEEESAEEEDEGNKTWASQLSGSEKWRFQLARAFIYDPHVLVVHRPVDNLDDHLKETVMSLFLEFVEKRGLENNLEDLAQTQRRPRTVIFSTGRATQTSIADYVWHVTPDGIKVEKGPRSRRAAGEAMMPPGPAV</sequence>
<feature type="transmembrane region" description="Helical" evidence="9">
    <location>
        <begin position="233"/>
        <end position="255"/>
    </location>
</feature>
<dbReference type="SUPFAM" id="SSF141072">
    <property type="entry name" value="CalX-like"/>
    <property type="match status" value="1"/>
</dbReference>
<evidence type="ECO:0000256" key="2">
    <source>
        <dbReference type="ARBA" id="ARBA00022692"/>
    </source>
</evidence>
<dbReference type="Gene3D" id="1.20.1560.10">
    <property type="entry name" value="ABC transporter type 1, transmembrane domain"/>
    <property type="match status" value="1"/>
</dbReference>
<name>A0AA36JT08_9DINO</name>
<accession>A0AA36JT08</accession>
<proteinExistence type="predicted"/>
<dbReference type="SUPFAM" id="SSF90123">
    <property type="entry name" value="ABC transporter transmembrane region"/>
    <property type="match status" value="1"/>
</dbReference>
<comment type="caution">
    <text evidence="12">The sequence shown here is derived from an EMBL/GenBank/DDBJ whole genome shotgun (WGS) entry which is preliminary data.</text>
</comment>
<feature type="compositionally biased region" description="Low complexity" evidence="8">
    <location>
        <begin position="44"/>
        <end position="57"/>
    </location>
</feature>
<dbReference type="Gene3D" id="2.60.40.2030">
    <property type="match status" value="1"/>
</dbReference>
<dbReference type="PANTHER" id="PTHR24221:SF654">
    <property type="entry name" value="ATP-BINDING CASSETTE SUB-FAMILY B MEMBER 6"/>
    <property type="match status" value="1"/>
</dbReference>
<evidence type="ECO:0000256" key="9">
    <source>
        <dbReference type="SAM" id="Phobius"/>
    </source>
</evidence>
<dbReference type="SUPFAM" id="SSF52540">
    <property type="entry name" value="P-loop containing nucleoside triphosphate hydrolases"/>
    <property type="match status" value="1"/>
</dbReference>